<dbReference type="InterPro" id="IPR003173">
    <property type="entry name" value="PC4_C"/>
</dbReference>
<dbReference type="GO" id="GO:0006355">
    <property type="term" value="P:regulation of DNA-templated transcription"/>
    <property type="evidence" value="ECO:0007669"/>
    <property type="project" value="InterPro"/>
</dbReference>
<gene>
    <name evidence="2" type="ORF">JQX14_20380</name>
</gene>
<proteinExistence type="predicted"/>
<dbReference type="RefSeq" id="WP_231035749.1">
    <property type="nucleotide sequence ID" value="NZ_JAJNGX010000022.1"/>
</dbReference>
<evidence type="ECO:0000259" key="1">
    <source>
        <dbReference type="Pfam" id="PF02229"/>
    </source>
</evidence>
<feature type="domain" description="Transcriptional coactivator p15 (PC4) C-terminal" evidence="1">
    <location>
        <begin position="10"/>
        <end position="54"/>
    </location>
</feature>
<reference evidence="2" key="1">
    <citation type="submission" date="2021-01" db="EMBL/GenBank/DDBJ databases">
        <title>Diatom-associated Roseobacters Show Island Model of Population Structure.</title>
        <authorList>
            <person name="Qu L."/>
            <person name="Feng X."/>
            <person name="Chen Y."/>
            <person name="Li L."/>
            <person name="Wang X."/>
            <person name="Hu Z."/>
            <person name="Wang H."/>
            <person name="Luo H."/>
        </authorList>
    </citation>
    <scope>NUCLEOTIDE SEQUENCE</scope>
    <source>
        <strain evidence="2">SM26-45</strain>
    </source>
</reference>
<organism evidence="2 3">
    <name type="scientific">Pseudosulfitobacter pseudonitzschiae</name>
    <dbReference type="NCBI Taxonomy" id="1402135"/>
    <lineage>
        <taxon>Bacteria</taxon>
        <taxon>Pseudomonadati</taxon>
        <taxon>Pseudomonadota</taxon>
        <taxon>Alphaproteobacteria</taxon>
        <taxon>Rhodobacterales</taxon>
        <taxon>Roseobacteraceae</taxon>
        <taxon>Pseudosulfitobacter</taxon>
    </lineage>
</organism>
<dbReference type="Gene3D" id="2.30.31.10">
    <property type="entry name" value="Transcriptional Coactivator Pc4, Chain A"/>
    <property type="match status" value="1"/>
</dbReference>
<dbReference type="Proteomes" id="UP000809337">
    <property type="component" value="Unassembled WGS sequence"/>
</dbReference>
<evidence type="ECO:0000313" key="2">
    <source>
        <dbReference type="EMBL" id="MBM2356916.1"/>
    </source>
</evidence>
<comment type="caution">
    <text evidence="2">The sequence shown here is derived from an EMBL/GenBank/DDBJ whole genome shotgun (WGS) entry which is preliminary data.</text>
</comment>
<accession>A0A9Q2NLJ8</accession>
<name>A0A9Q2NLJ8_9RHOB</name>
<evidence type="ECO:0000313" key="3">
    <source>
        <dbReference type="Proteomes" id="UP000809337"/>
    </source>
</evidence>
<dbReference type="SUPFAM" id="SSF54447">
    <property type="entry name" value="ssDNA-binding transcriptional regulator domain"/>
    <property type="match status" value="1"/>
</dbReference>
<dbReference type="InterPro" id="IPR009044">
    <property type="entry name" value="ssDNA-bd_transcriptional_reg"/>
</dbReference>
<protein>
    <submittedName>
        <fullName evidence="2">Transcriptional coactivator p15/PC4 family protein</fullName>
    </submittedName>
</protein>
<sequence length="67" mass="7346">MADIVKNSREIIRITRDDFKGHDMVNVRVFFDAGGGEMKPGKQGVAFRAALLPDVLNALGQFLGENV</sequence>
<dbReference type="EMBL" id="JAFBWN010000022">
    <property type="protein sequence ID" value="MBM2356916.1"/>
    <property type="molecule type" value="Genomic_DNA"/>
</dbReference>
<dbReference type="AlphaFoldDB" id="A0A9Q2NLJ8"/>
<dbReference type="Pfam" id="PF02229">
    <property type="entry name" value="PC4"/>
    <property type="match status" value="1"/>
</dbReference>
<dbReference type="GO" id="GO:0003677">
    <property type="term" value="F:DNA binding"/>
    <property type="evidence" value="ECO:0007669"/>
    <property type="project" value="InterPro"/>
</dbReference>